<feature type="transmembrane region" description="Helical" evidence="1">
    <location>
        <begin position="95"/>
        <end position="113"/>
    </location>
</feature>
<keyword evidence="1" id="KW-1133">Transmembrane helix</keyword>
<sequence>MQIISLGCVIFFGIDFFWHNLQFSIKPLEYGNNGNIENNPMKKTFIRQININHDEDKKKKSNDQLLQTKSNSSFKLNLGLFHHLMTINSFVLDQLILQFVYMILVVVLIYVMIQSMV</sequence>
<accession>X6PCT1</accession>
<dbReference type="AlphaFoldDB" id="X6PCT1"/>
<name>X6PCT1_RETFI</name>
<comment type="caution">
    <text evidence="2">The sequence shown here is derived from an EMBL/GenBank/DDBJ whole genome shotgun (WGS) entry which is preliminary data.</text>
</comment>
<keyword evidence="3" id="KW-1185">Reference proteome</keyword>
<dbReference type="Proteomes" id="UP000023152">
    <property type="component" value="Unassembled WGS sequence"/>
</dbReference>
<evidence type="ECO:0000256" key="1">
    <source>
        <dbReference type="SAM" id="Phobius"/>
    </source>
</evidence>
<dbReference type="EMBL" id="ASPP01001071">
    <property type="protein sequence ID" value="ETO36021.1"/>
    <property type="molecule type" value="Genomic_DNA"/>
</dbReference>
<protein>
    <recommendedName>
        <fullName evidence="4">Transmembrane protein</fullName>
    </recommendedName>
</protein>
<keyword evidence="1" id="KW-0812">Transmembrane</keyword>
<reference evidence="2 3" key="1">
    <citation type="journal article" date="2013" name="Curr. Biol.">
        <title>The Genome of the Foraminiferan Reticulomyxa filosa.</title>
        <authorList>
            <person name="Glockner G."/>
            <person name="Hulsmann N."/>
            <person name="Schleicher M."/>
            <person name="Noegel A.A."/>
            <person name="Eichinger L."/>
            <person name="Gallinger C."/>
            <person name="Pawlowski J."/>
            <person name="Sierra R."/>
            <person name="Euteneuer U."/>
            <person name="Pillet L."/>
            <person name="Moustafa A."/>
            <person name="Platzer M."/>
            <person name="Groth M."/>
            <person name="Szafranski K."/>
            <person name="Schliwa M."/>
        </authorList>
    </citation>
    <scope>NUCLEOTIDE SEQUENCE [LARGE SCALE GENOMIC DNA]</scope>
</reference>
<organism evidence="2 3">
    <name type="scientific">Reticulomyxa filosa</name>
    <dbReference type="NCBI Taxonomy" id="46433"/>
    <lineage>
        <taxon>Eukaryota</taxon>
        <taxon>Sar</taxon>
        <taxon>Rhizaria</taxon>
        <taxon>Retaria</taxon>
        <taxon>Foraminifera</taxon>
        <taxon>Monothalamids</taxon>
        <taxon>Reticulomyxidae</taxon>
        <taxon>Reticulomyxa</taxon>
    </lineage>
</organism>
<evidence type="ECO:0000313" key="3">
    <source>
        <dbReference type="Proteomes" id="UP000023152"/>
    </source>
</evidence>
<evidence type="ECO:0008006" key="4">
    <source>
        <dbReference type="Google" id="ProtNLM"/>
    </source>
</evidence>
<gene>
    <name evidence="2" type="ORF">RFI_01042</name>
</gene>
<proteinExistence type="predicted"/>
<keyword evidence="1" id="KW-0472">Membrane</keyword>
<evidence type="ECO:0000313" key="2">
    <source>
        <dbReference type="EMBL" id="ETO36021.1"/>
    </source>
</evidence>